<accession>A0A024TCW3</accession>
<feature type="compositionally biased region" description="Basic and acidic residues" evidence="1">
    <location>
        <begin position="10"/>
        <end position="30"/>
    </location>
</feature>
<reference evidence="2" key="1">
    <citation type="submission" date="2013-12" db="EMBL/GenBank/DDBJ databases">
        <title>The Genome Sequence of Aphanomyces invadans NJM9701.</title>
        <authorList>
            <consortium name="The Broad Institute Genomics Platform"/>
            <person name="Russ C."/>
            <person name="Tyler B."/>
            <person name="van West P."/>
            <person name="Dieguez-Uribeondo J."/>
            <person name="Young S.K."/>
            <person name="Zeng Q."/>
            <person name="Gargeya S."/>
            <person name="Fitzgerald M."/>
            <person name="Abouelleil A."/>
            <person name="Alvarado L."/>
            <person name="Chapman S.B."/>
            <person name="Gainer-Dewar J."/>
            <person name="Goldberg J."/>
            <person name="Griggs A."/>
            <person name="Gujja S."/>
            <person name="Hansen M."/>
            <person name="Howarth C."/>
            <person name="Imamovic A."/>
            <person name="Ireland A."/>
            <person name="Larimer J."/>
            <person name="McCowan C."/>
            <person name="Murphy C."/>
            <person name="Pearson M."/>
            <person name="Poon T.W."/>
            <person name="Priest M."/>
            <person name="Roberts A."/>
            <person name="Saif S."/>
            <person name="Shea T."/>
            <person name="Sykes S."/>
            <person name="Wortman J."/>
            <person name="Nusbaum C."/>
            <person name="Birren B."/>
        </authorList>
    </citation>
    <scope>NUCLEOTIDE SEQUENCE [LARGE SCALE GENOMIC DNA]</scope>
    <source>
        <strain evidence="2">NJM9701</strain>
    </source>
</reference>
<name>A0A024TCW3_9STRA</name>
<dbReference type="EMBL" id="KI914011">
    <property type="protein sequence ID" value="ETV91396.1"/>
    <property type="molecule type" value="Genomic_DNA"/>
</dbReference>
<dbReference type="GeneID" id="20091116"/>
<sequence length="347" mass="38196">MPIAAPAADDAWRRKDESGSERPDLARKSSDGSASEETSDDTIALPRLRSNPMTSSHTSYRLPPLTDLTHHPSLSRPAAPTSPFVGKIKSRKRKMSMQDVMSSNSPPSLHRHAPPPLDQLELVPSTSLLLSTTTPPTHSLTPATPSTSLHPQRTKGRSKRCGRQPHAAAAPPPPRTASSIARLTTGKDVCVVAHQGIVDWVATYYVYGFDKNSLFHLMLPLRPQQEPWSDAEVAYLTILAKLLQQGKMRLPRGKSMEAYVAEKLHAPEPRIRFRLQQLEFNGNAQGPEGDTQQQKPHRPAAKNVMSPAEVAELKETKMLFLRTLESAVVDALHDNAIDQSCVVSIKY</sequence>
<protein>
    <submittedName>
        <fullName evidence="2">Uncharacterized protein</fullName>
    </submittedName>
</protein>
<dbReference type="OrthoDB" id="79453at2759"/>
<feature type="region of interest" description="Disordered" evidence="1">
    <location>
        <begin position="282"/>
        <end position="306"/>
    </location>
</feature>
<dbReference type="AlphaFoldDB" id="A0A024TCW3"/>
<dbReference type="VEuPathDB" id="FungiDB:H310_14066"/>
<evidence type="ECO:0000313" key="2">
    <source>
        <dbReference type="EMBL" id="ETV91396.1"/>
    </source>
</evidence>
<feature type="compositionally biased region" description="Polar residues" evidence="1">
    <location>
        <begin position="282"/>
        <end position="294"/>
    </location>
</feature>
<organism evidence="2">
    <name type="scientific">Aphanomyces invadans</name>
    <dbReference type="NCBI Taxonomy" id="157072"/>
    <lineage>
        <taxon>Eukaryota</taxon>
        <taxon>Sar</taxon>
        <taxon>Stramenopiles</taxon>
        <taxon>Oomycota</taxon>
        <taxon>Saprolegniomycetes</taxon>
        <taxon>Saprolegniales</taxon>
        <taxon>Verrucalvaceae</taxon>
        <taxon>Aphanomyces</taxon>
    </lineage>
</organism>
<gene>
    <name evidence="2" type="ORF">H310_14066</name>
</gene>
<feature type="region of interest" description="Disordered" evidence="1">
    <location>
        <begin position="1"/>
        <end position="178"/>
    </location>
</feature>
<dbReference type="RefSeq" id="XP_008880024.1">
    <property type="nucleotide sequence ID" value="XM_008881802.1"/>
</dbReference>
<feature type="compositionally biased region" description="Low complexity" evidence="1">
    <location>
        <begin position="122"/>
        <end position="151"/>
    </location>
</feature>
<feature type="compositionally biased region" description="Basic residues" evidence="1">
    <location>
        <begin position="152"/>
        <end position="163"/>
    </location>
</feature>
<proteinExistence type="predicted"/>
<evidence type="ECO:0000256" key="1">
    <source>
        <dbReference type="SAM" id="MobiDB-lite"/>
    </source>
</evidence>